<feature type="transmembrane region" description="Helical" evidence="2">
    <location>
        <begin position="154"/>
        <end position="178"/>
    </location>
</feature>
<evidence type="ECO:0000313" key="4">
    <source>
        <dbReference type="Proteomes" id="UP001082899"/>
    </source>
</evidence>
<feature type="compositionally biased region" description="Low complexity" evidence="1">
    <location>
        <begin position="520"/>
        <end position="531"/>
    </location>
</feature>
<feature type="transmembrane region" description="Helical" evidence="2">
    <location>
        <begin position="355"/>
        <end position="375"/>
    </location>
</feature>
<keyword evidence="4" id="KW-1185">Reference proteome</keyword>
<reference evidence="3" key="1">
    <citation type="submission" date="2022-11" db="EMBL/GenBank/DDBJ databases">
        <title>Robbsia betulipollinis sp. nov., isolated from pollen of birch (Betula pendula).</title>
        <authorList>
            <person name="Shi H."/>
            <person name="Ambika Manirajan B."/>
            <person name="Ratering S."/>
            <person name="Geissler-Plaum R."/>
            <person name="Schnell S."/>
        </authorList>
    </citation>
    <scope>NUCLEOTIDE SEQUENCE</scope>
    <source>
        <strain evidence="3">Bb-Pol-6</strain>
    </source>
</reference>
<feature type="transmembrane region" description="Helical" evidence="2">
    <location>
        <begin position="480"/>
        <end position="502"/>
    </location>
</feature>
<keyword evidence="2" id="KW-0472">Membrane</keyword>
<feature type="transmembrane region" description="Helical" evidence="2">
    <location>
        <begin position="199"/>
        <end position="223"/>
    </location>
</feature>
<organism evidence="3 4">
    <name type="scientific">Robbsia betulipollinis</name>
    <dbReference type="NCBI Taxonomy" id="2981849"/>
    <lineage>
        <taxon>Bacteria</taxon>
        <taxon>Pseudomonadati</taxon>
        <taxon>Pseudomonadota</taxon>
        <taxon>Betaproteobacteria</taxon>
        <taxon>Burkholderiales</taxon>
        <taxon>Burkholderiaceae</taxon>
        <taxon>Robbsia</taxon>
    </lineage>
</organism>
<dbReference type="InterPro" id="IPR005625">
    <property type="entry name" value="PepSY-ass_TM"/>
</dbReference>
<protein>
    <submittedName>
        <fullName evidence="3">PepSY-associated TM helix domain-containing protein</fullName>
    </submittedName>
</protein>
<evidence type="ECO:0000313" key="3">
    <source>
        <dbReference type="EMBL" id="MCY0386048.1"/>
    </source>
</evidence>
<keyword evidence="2" id="KW-0812">Transmembrane</keyword>
<dbReference type="EMBL" id="JAPMXC010000001">
    <property type="protein sequence ID" value="MCY0386048.1"/>
    <property type="molecule type" value="Genomic_DNA"/>
</dbReference>
<keyword evidence="2" id="KW-1133">Transmembrane helix</keyword>
<dbReference type="PANTHER" id="PTHR34219">
    <property type="entry name" value="IRON-REGULATED INNER MEMBRANE PROTEIN-RELATED"/>
    <property type="match status" value="1"/>
</dbReference>
<sequence>MKNGFRQSMAWLHTWVGLVVGWMLFAIFVMGSASYYRAPITEWMQPERLLAAQAAPSPGAVDADTQTRLAQRAVLQLQRVGPTASRWLVDFPDSRGNAGRIGWEHDGTFSTAPLETREGVAAAGANAPRATAGGQFFYEFHFQLHYLPWYIGRWIVGFCAMCMLVALISGIVTHRRIFTDLFTFRPGKGQRSWLDAHNVAAVLALPYHLMITYTGLTTIMLMLMPWGMHARYPGPEGQTRFIADAYDFQATRAPAGIPAHLTAIAPLARAAIDEFDGSSLRQIWIDRPNDAAARMKFMRGADDRLSNATQSLTFDGITGTRLSRVGPHGAASMTAGVMSGIHQGEFAHPALRACFFLSGLAGAAMVATGLLMWAVKYRQKQTRTGRVRFGTHLVEHLNIATIAGLPIAIAVYFWANRLLPAGLSTRADWEVRAFFLAWLLAALHPLLPSRRVRHRAWIEQWCAGALLFGVLPLLDRLSIGAWVMPWFDAVCLALALPCALIARRLRRPPAGRPTRRYKGPADPADLADPAR</sequence>
<dbReference type="PANTHER" id="PTHR34219:SF4">
    <property type="entry name" value="PEPSY DOMAIN-CONTAINING PROTEIN"/>
    <property type="match status" value="1"/>
</dbReference>
<name>A0ABT3ZHQ3_9BURK</name>
<dbReference type="RefSeq" id="WP_267845269.1">
    <property type="nucleotide sequence ID" value="NZ_JAPMXC010000001.1"/>
</dbReference>
<feature type="region of interest" description="Disordered" evidence="1">
    <location>
        <begin position="510"/>
        <end position="531"/>
    </location>
</feature>
<dbReference type="Proteomes" id="UP001082899">
    <property type="component" value="Unassembled WGS sequence"/>
</dbReference>
<dbReference type="Pfam" id="PF03929">
    <property type="entry name" value="PepSY_TM"/>
    <property type="match status" value="1"/>
</dbReference>
<proteinExistence type="predicted"/>
<comment type="caution">
    <text evidence="3">The sequence shown here is derived from an EMBL/GenBank/DDBJ whole genome shotgun (WGS) entry which is preliminary data.</text>
</comment>
<gene>
    <name evidence="3" type="ORF">OVY01_02070</name>
</gene>
<accession>A0ABT3ZHQ3</accession>
<evidence type="ECO:0000256" key="2">
    <source>
        <dbReference type="SAM" id="Phobius"/>
    </source>
</evidence>
<evidence type="ECO:0000256" key="1">
    <source>
        <dbReference type="SAM" id="MobiDB-lite"/>
    </source>
</evidence>
<feature type="transmembrane region" description="Helical" evidence="2">
    <location>
        <begin position="12"/>
        <end position="36"/>
    </location>
</feature>
<feature type="transmembrane region" description="Helical" evidence="2">
    <location>
        <begin position="396"/>
        <end position="415"/>
    </location>
</feature>